<dbReference type="FunFam" id="3.40.462.10:FF:000001">
    <property type="entry name" value="Cytokinin dehydrogenase 2"/>
    <property type="match status" value="1"/>
</dbReference>
<keyword evidence="4" id="KW-0285">Flavoprotein</keyword>
<dbReference type="SUPFAM" id="SSF55103">
    <property type="entry name" value="FAD-linked oxidases, C-terminal domain"/>
    <property type="match status" value="1"/>
</dbReference>
<evidence type="ECO:0000256" key="6">
    <source>
        <dbReference type="ARBA" id="ARBA00023002"/>
    </source>
</evidence>
<dbReference type="Gene3D" id="3.40.462.10">
    <property type="entry name" value="FAD-linked oxidases, C-terminal domain"/>
    <property type="match status" value="1"/>
</dbReference>
<evidence type="ECO:0000256" key="5">
    <source>
        <dbReference type="ARBA" id="ARBA00022827"/>
    </source>
</evidence>
<dbReference type="Gene3D" id="3.30.465.10">
    <property type="match status" value="1"/>
</dbReference>
<dbReference type="InterPro" id="IPR016166">
    <property type="entry name" value="FAD-bd_PCMH"/>
</dbReference>
<gene>
    <name evidence="9" type="ORF">Syun_026367</name>
</gene>
<comment type="caution">
    <text evidence="9">The sequence shown here is derived from an EMBL/GenBank/DDBJ whole genome shotgun (WGS) entry which is preliminary data.</text>
</comment>
<comment type="cofactor">
    <cofactor evidence="1">
        <name>FAD</name>
        <dbReference type="ChEBI" id="CHEBI:57692"/>
    </cofactor>
</comment>
<comment type="similarity">
    <text evidence="2">Belongs to the oxygen-dependent FAD-linked oxidoreductase family.</text>
</comment>
<dbReference type="PANTHER" id="PTHR13878:SF127">
    <property type="entry name" value="CYTOKININ DEHYDROGENASE 3"/>
    <property type="match status" value="1"/>
</dbReference>
<evidence type="ECO:0000313" key="9">
    <source>
        <dbReference type="EMBL" id="KAK9099322.1"/>
    </source>
</evidence>
<dbReference type="InterPro" id="IPR015345">
    <property type="entry name" value="Cytokinin_DH_FAD/cytokin-bd"/>
</dbReference>
<dbReference type="EC" id="1.5.99.12" evidence="3"/>
<proteinExistence type="inferred from homology"/>
<evidence type="ECO:0000256" key="1">
    <source>
        <dbReference type="ARBA" id="ARBA00001974"/>
    </source>
</evidence>
<dbReference type="InterPro" id="IPR016167">
    <property type="entry name" value="FAD-bd_PCMH_sub1"/>
</dbReference>
<dbReference type="InterPro" id="IPR016164">
    <property type="entry name" value="FAD-linked_Oxase-like_C"/>
</dbReference>
<evidence type="ECO:0000256" key="3">
    <source>
        <dbReference type="ARBA" id="ARBA00011928"/>
    </source>
</evidence>
<dbReference type="PANTHER" id="PTHR13878">
    <property type="entry name" value="GULONOLACTONE OXIDASE"/>
    <property type="match status" value="1"/>
</dbReference>
<dbReference type="EMBL" id="JBBNAF010000011">
    <property type="protein sequence ID" value="KAK9099322.1"/>
    <property type="molecule type" value="Genomic_DNA"/>
</dbReference>
<evidence type="ECO:0000313" key="10">
    <source>
        <dbReference type="Proteomes" id="UP001420932"/>
    </source>
</evidence>
<comment type="catalytic activity">
    <reaction evidence="7">
        <text>N(6)-dimethylallyladenine + A + H2O = 3-methyl-2-butenal + adenine + AH2</text>
        <dbReference type="Rhea" id="RHEA:13625"/>
        <dbReference type="ChEBI" id="CHEBI:13193"/>
        <dbReference type="ChEBI" id="CHEBI:15377"/>
        <dbReference type="ChEBI" id="CHEBI:15825"/>
        <dbReference type="ChEBI" id="CHEBI:16708"/>
        <dbReference type="ChEBI" id="CHEBI:17499"/>
        <dbReference type="ChEBI" id="CHEBI:17660"/>
        <dbReference type="EC" id="1.5.99.12"/>
    </reaction>
</comment>
<evidence type="ECO:0000256" key="2">
    <source>
        <dbReference type="ARBA" id="ARBA00005466"/>
    </source>
</evidence>
<dbReference type="SUPFAM" id="SSF56176">
    <property type="entry name" value="FAD-binding/transporter-associated domain-like"/>
    <property type="match status" value="1"/>
</dbReference>
<dbReference type="GO" id="GO:0071949">
    <property type="term" value="F:FAD binding"/>
    <property type="evidence" value="ECO:0007669"/>
    <property type="project" value="InterPro"/>
</dbReference>
<feature type="domain" description="FAD-binding PCMH-type" evidence="8">
    <location>
        <begin position="68"/>
        <end position="248"/>
    </location>
</feature>
<keyword evidence="6" id="KW-0560">Oxidoreductase</keyword>
<evidence type="ECO:0000259" key="8">
    <source>
        <dbReference type="PROSITE" id="PS51387"/>
    </source>
</evidence>
<dbReference type="Gene3D" id="3.30.43.10">
    <property type="entry name" value="Uridine Diphospho-n-acetylenolpyruvylglucosamine Reductase, domain 2"/>
    <property type="match status" value="1"/>
</dbReference>
<dbReference type="Pfam" id="PF09265">
    <property type="entry name" value="Cytokin-bind"/>
    <property type="match status" value="1"/>
</dbReference>
<keyword evidence="5" id="KW-0274">FAD</keyword>
<dbReference type="InterPro" id="IPR016170">
    <property type="entry name" value="Cytok_DH_C_sf"/>
</dbReference>
<dbReference type="InterPro" id="IPR036318">
    <property type="entry name" value="FAD-bd_PCMH-like_sf"/>
</dbReference>
<accession>A0AAP0EW90</accession>
<name>A0AAP0EW90_9MAGN</name>
<dbReference type="Pfam" id="PF01565">
    <property type="entry name" value="FAD_binding_4"/>
    <property type="match status" value="1"/>
</dbReference>
<dbReference type="InterPro" id="IPR006093">
    <property type="entry name" value="Oxy_OxRdtase_FAD_BS"/>
</dbReference>
<dbReference type="PROSITE" id="PS51387">
    <property type="entry name" value="FAD_PCMH"/>
    <property type="match status" value="1"/>
</dbReference>
<evidence type="ECO:0000256" key="4">
    <source>
        <dbReference type="ARBA" id="ARBA00022630"/>
    </source>
</evidence>
<evidence type="ECO:0000256" key="7">
    <source>
        <dbReference type="ARBA" id="ARBA00048224"/>
    </source>
</evidence>
<dbReference type="GO" id="GO:0009690">
    <property type="term" value="P:cytokinin metabolic process"/>
    <property type="evidence" value="ECO:0007669"/>
    <property type="project" value="InterPro"/>
</dbReference>
<keyword evidence="10" id="KW-1185">Reference proteome</keyword>
<dbReference type="InterPro" id="IPR006094">
    <property type="entry name" value="Oxid_FAD_bind_N"/>
</dbReference>
<dbReference type="Proteomes" id="UP001420932">
    <property type="component" value="Unassembled WGS sequence"/>
</dbReference>
<dbReference type="GO" id="GO:0019139">
    <property type="term" value="F:cytokinin dehydrogenase activity"/>
    <property type="evidence" value="ECO:0007669"/>
    <property type="project" value="UniProtKB-EC"/>
</dbReference>
<dbReference type="PROSITE" id="PS00862">
    <property type="entry name" value="OX2_COVAL_FAD"/>
    <property type="match status" value="1"/>
</dbReference>
<dbReference type="InterPro" id="IPR050432">
    <property type="entry name" value="FAD-linked_Oxidoreductases_BP"/>
</dbReference>
<reference evidence="9 10" key="1">
    <citation type="submission" date="2024-01" db="EMBL/GenBank/DDBJ databases">
        <title>Genome assemblies of Stephania.</title>
        <authorList>
            <person name="Yang L."/>
        </authorList>
    </citation>
    <scope>NUCLEOTIDE SEQUENCE [LARGE SCALE GENOMIC DNA]</scope>
    <source>
        <strain evidence="9">YNDBR</strain>
        <tissue evidence="9">Leaf</tissue>
    </source>
</reference>
<sequence>MANMCFINIPSLFTMMYIISRLMSIVGAPREYWTRLLPHELQSLDLSHRLSFDEHFINLASTDFGNLVKSIPAAVLNPISIDDIVSLVRFSYNSPSTFAIAPRGHGHSIRGQAMAADGVVVDMRSLKGNADRIRVSASTEFGGWVDVGGEQLWIDVLHACLERGLAPKSWTDYLYLTVGGTLSNAGISGQTFLHGPQISNVLEMDVITGRGEMVTCNKHMNSDLFHAALGGLGQFGIITSARIALSAAPKRVKWVRMLYHDFFAFTRDQEHLISIKGLDYLEGSVMMDQSPANNWRSSFFSPSDHPRVTSLASKHGIIYCLEVAKYYNHPSIDNIDEEMELLFNGLEYASSFKFKKDVSYVDFLNRVRSGELELQKKGLWEVPHPWLNLFVPKSQISDFNSGVFEGILSKNSTNGPMLIYPMNKNKWDERTSAIIPDEEIFYTIGLLHSSGFDDWEYLEDKNKEILQYCVKAGIKVKQYLPHYKSKADWMNHFGLKWELFQTRKIKFDPKAILSPGQGIFN</sequence>
<dbReference type="InterPro" id="IPR016169">
    <property type="entry name" value="FAD-bd_PCMH_sub2"/>
</dbReference>
<organism evidence="9 10">
    <name type="scientific">Stephania yunnanensis</name>
    <dbReference type="NCBI Taxonomy" id="152371"/>
    <lineage>
        <taxon>Eukaryota</taxon>
        <taxon>Viridiplantae</taxon>
        <taxon>Streptophyta</taxon>
        <taxon>Embryophyta</taxon>
        <taxon>Tracheophyta</taxon>
        <taxon>Spermatophyta</taxon>
        <taxon>Magnoliopsida</taxon>
        <taxon>Ranunculales</taxon>
        <taxon>Menispermaceae</taxon>
        <taxon>Menispermoideae</taxon>
        <taxon>Cissampelideae</taxon>
        <taxon>Stephania</taxon>
    </lineage>
</organism>
<protein>
    <recommendedName>
        <fullName evidence="3">cytokinin dehydrogenase</fullName>
        <ecNumber evidence="3">1.5.99.12</ecNumber>
    </recommendedName>
</protein>
<dbReference type="AlphaFoldDB" id="A0AAP0EW90"/>